<feature type="domain" description="Histidine kinase" evidence="16">
    <location>
        <begin position="1098"/>
        <end position="1321"/>
    </location>
</feature>
<dbReference type="CDD" id="cd00130">
    <property type="entry name" value="PAS"/>
    <property type="match status" value="4"/>
</dbReference>
<dbReference type="PROSITE" id="PS50110">
    <property type="entry name" value="RESPONSE_REGULATORY"/>
    <property type="match status" value="1"/>
</dbReference>
<evidence type="ECO:0000259" key="17">
    <source>
        <dbReference type="PROSITE" id="PS50110"/>
    </source>
</evidence>
<feature type="domain" description="PAC" evidence="19">
    <location>
        <begin position="653"/>
        <end position="705"/>
    </location>
</feature>
<evidence type="ECO:0000256" key="3">
    <source>
        <dbReference type="ARBA" id="ARBA00012438"/>
    </source>
</evidence>
<dbReference type="PRINTS" id="PR00344">
    <property type="entry name" value="BCTRLSENSOR"/>
</dbReference>
<dbReference type="InterPro" id="IPR013767">
    <property type="entry name" value="PAS_fold"/>
</dbReference>
<dbReference type="InterPro" id="IPR018771">
    <property type="entry name" value="PocR_dom"/>
</dbReference>
<dbReference type="CDD" id="cd00082">
    <property type="entry name" value="HisKA"/>
    <property type="match status" value="1"/>
</dbReference>
<dbReference type="SMART" id="SM00448">
    <property type="entry name" value="REC"/>
    <property type="match status" value="1"/>
</dbReference>
<dbReference type="SMART" id="SM00086">
    <property type="entry name" value="PAC"/>
    <property type="match status" value="4"/>
</dbReference>
<dbReference type="Pfam" id="PF10114">
    <property type="entry name" value="PocR"/>
    <property type="match status" value="2"/>
</dbReference>
<dbReference type="InterPro" id="IPR036097">
    <property type="entry name" value="HisK_dim/P_sf"/>
</dbReference>
<keyword evidence="6 14" id="KW-0597">Phosphoprotein</keyword>
<dbReference type="GO" id="GO:0000166">
    <property type="term" value="F:nucleotide binding"/>
    <property type="evidence" value="ECO:0007669"/>
    <property type="project" value="UniProtKB-KW"/>
</dbReference>
<dbReference type="Gene3D" id="3.30.450.20">
    <property type="entry name" value="PAS domain"/>
    <property type="match status" value="5"/>
</dbReference>
<dbReference type="Pfam" id="PF08447">
    <property type="entry name" value="PAS_3"/>
    <property type="match status" value="2"/>
</dbReference>
<reference evidence="20 21" key="1">
    <citation type="submission" date="2020-06" db="EMBL/GenBank/DDBJ databases">
        <title>High-quality draft genome of sulfate reducer Desulfobacter latus type strain AcrS2 isolated from marine sediment.</title>
        <authorList>
            <person name="Hoppe M."/>
            <person name="Larsen C.K."/>
            <person name="Marshall I.P.G."/>
            <person name="Schramm A."/>
            <person name="Marietou A.G."/>
        </authorList>
    </citation>
    <scope>NUCLEOTIDE SEQUENCE [LARGE SCALE GENOMIC DNA]</scope>
    <source>
        <strain evidence="20 21">AcRS2</strain>
    </source>
</reference>
<evidence type="ECO:0000256" key="1">
    <source>
        <dbReference type="ARBA" id="ARBA00000085"/>
    </source>
</evidence>
<comment type="subcellular location">
    <subcellularLocation>
        <location evidence="2">Cell inner membrane</location>
        <topology evidence="2">Multi-pass membrane protein</topology>
    </subcellularLocation>
</comment>
<dbReference type="SMART" id="SM00387">
    <property type="entry name" value="HATPase_c"/>
    <property type="match status" value="1"/>
</dbReference>
<keyword evidence="8" id="KW-0812">Transmembrane</keyword>
<dbReference type="Gene3D" id="3.40.50.2300">
    <property type="match status" value="1"/>
</dbReference>
<name>A0A850T2L3_9BACT</name>
<dbReference type="Pfam" id="PF00072">
    <property type="entry name" value="Response_reg"/>
    <property type="match status" value="1"/>
</dbReference>
<evidence type="ECO:0000256" key="12">
    <source>
        <dbReference type="ARBA" id="ARBA00022989"/>
    </source>
</evidence>
<dbReference type="InterPro" id="IPR001789">
    <property type="entry name" value="Sig_transdc_resp-reg_receiver"/>
</dbReference>
<feature type="domain" description="PAS" evidence="18">
    <location>
        <begin position="961"/>
        <end position="1031"/>
    </location>
</feature>
<feature type="domain" description="PAC" evidence="19">
    <location>
        <begin position="908"/>
        <end position="960"/>
    </location>
</feature>
<dbReference type="SUPFAM" id="SSF47384">
    <property type="entry name" value="Homodimeric domain of signal transducing histidine kinase"/>
    <property type="match status" value="1"/>
</dbReference>
<dbReference type="EC" id="2.7.13.3" evidence="3"/>
<gene>
    <name evidence="20" type="ORF">HXW94_13360</name>
</gene>
<dbReference type="InterPro" id="IPR005467">
    <property type="entry name" value="His_kinase_dom"/>
</dbReference>
<evidence type="ECO:0000259" key="16">
    <source>
        <dbReference type="PROSITE" id="PS50109"/>
    </source>
</evidence>
<dbReference type="GO" id="GO:0005886">
    <property type="term" value="C:plasma membrane"/>
    <property type="evidence" value="ECO:0007669"/>
    <property type="project" value="UniProtKB-SubCell"/>
</dbReference>
<dbReference type="GO" id="GO:0006355">
    <property type="term" value="P:regulation of DNA-templated transcription"/>
    <property type="evidence" value="ECO:0007669"/>
    <property type="project" value="InterPro"/>
</dbReference>
<dbReference type="PANTHER" id="PTHR43304:SF1">
    <property type="entry name" value="PAC DOMAIN-CONTAINING PROTEIN"/>
    <property type="match status" value="1"/>
</dbReference>
<evidence type="ECO:0000256" key="8">
    <source>
        <dbReference type="ARBA" id="ARBA00022692"/>
    </source>
</evidence>
<organism evidence="20 21">
    <name type="scientific">Desulfobacter latus</name>
    <dbReference type="NCBI Taxonomy" id="2292"/>
    <lineage>
        <taxon>Bacteria</taxon>
        <taxon>Pseudomonadati</taxon>
        <taxon>Thermodesulfobacteriota</taxon>
        <taxon>Desulfobacteria</taxon>
        <taxon>Desulfobacterales</taxon>
        <taxon>Desulfobacteraceae</taxon>
        <taxon>Desulfobacter</taxon>
    </lineage>
</organism>
<dbReference type="SUPFAM" id="SSF52172">
    <property type="entry name" value="CheY-like"/>
    <property type="match status" value="1"/>
</dbReference>
<evidence type="ECO:0000256" key="2">
    <source>
        <dbReference type="ARBA" id="ARBA00004429"/>
    </source>
</evidence>
<feature type="domain" description="PAC" evidence="19">
    <location>
        <begin position="781"/>
        <end position="833"/>
    </location>
</feature>
<feature type="domain" description="PAS" evidence="18">
    <location>
        <begin position="473"/>
        <end position="522"/>
    </location>
</feature>
<dbReference type="InterPro" id="IPR000014">
    <property type="entry name" value="PAS"/>
</dbReference>
<dbReference type="Proteomes" id="UP000553343">
    <property type="component" value="Unassembled WGS sequence"/>
</dbReference>
<dbReference type="InterPro" id="IPR013655">
    <property type="entry name" value="PAS_fold_3"/>
</dbReference>
<dbReference type="InterPro" id="IPR013656">
    <property type="entry name" value="PAS_4"/>
</dbReference>
<dbReference type="EMBL" id="JACADJ010000053">
    <property type="protein sequence ID" value="NWH05963.1"/>
    <property type="molecule type" value="Genomic_DNA"/>
</dbReference>
<feature type="domain" description="Response regulatory" evidence="17">
    <location>
        <begin position="1342"/>
        <end position="1458"/>
    </location>
</feature>
<dbReference type="InterPro" id="IPR003661">
    <property type="entry name" value="HisK_dim/P_dom"/>
</dbReference>
<dbReference type="InterPro" id="IPR003594">
    <property type="entry name" value="HATPase_dom"/>
</dbReference>
<keyword evidence="12" id="KW-1133">Transmembrane helix</keyword>
<dbReference type="InterPro" id="IPR001610">
    <property type="entry name" value="PAC"/>
</dbReference>
<evidence type="ECO:0000256" key="9">
    <source>
        <dbReference type="ARBA" id="ARBA00022737"/>
    </source>
</evidence>
<dbReference type="Pfam" id="PF02518">
    <property type="entry name" value="HATPase_c"/>
    <property type="match status" value="1"/>
</dbReference>
<evidence type="ECO:0000313" key="21">
    <source>
        <dbReference type="Proteomes" id="UP000553343"/>
    </source>
</evidence>
<evidence type="ECO:0000256" key="6">
    <source>
        <dbReference type="ARBA" id="ARBA00022553"/>
    </source>
</evidence>
<dbReference type="SMART" id="SM00091">
    <property type="entry name" value="PAS"/>
    <property type="match status" value="5"/>
</dbReference>
<dbReference type="PROSITE" id="PS50113">
    <property type="entry name" value="PAC"/>
    <property type="match status" value="5"/>
</dbReference>
<evidence type="ECO:0000256" key="7">
    <source>
        <dbReference type="ARBA" id="ARBA00022679"/>
    </source>
</evidence>
<dbReference type="InterPro" id="IPR000700">
    <property type="entry name" value="PAS-assoc_C"/>
</dbReference>
<feature type="modified residue" description="4-aspartylphosphate" evidence="14">
    <location>
        <position position="1393"/>
    </location>
</feature>
<feature type="domain" description="PAS" evidence="18">
    <location>
        <begin position="834"/>
        <end position="904"/>
    </location>
</feature>
<dbReference type="NCBIfam" id="TIGR00229">
    <property type="entry name" value="sensory_box"/>
    <property type="match status" value="5"/>
</dbReference>
<dbReference type="PROSITE" id="PS50109">
    <property type="entry name" value="HIS_KIN"/>
    <property type="match status" value="1"/>
</dbReference>
<evidence type="ECO:0000256" key="11">
    <source>
        <dbReference type="ARBA" id="ARBA00022777"/>
    </source>
</evidence>
<feature type="region of interest" description="Disordered" evidence="15">
    <location>
        <begin position="1"/>
        <end position="31"/>
    </location>
</feature>
<evidence type="ECO:0000256" key="10">
    <source>
        <dbReference type="ARBA" id="ARBA00022741"/>
    </source>
</evidence>
<dbReference type="Gene3D" id="3.30.565.10">
    <property type="entry name" value="Histidine kinase-like ATPase, C-terminal domain"/>
    <property type="match status" value="1"/>
</dbReference>
<evidence type="ECO:0000256" key="5">
    <source>
        <dbReference type="ARBA" id="ARBA00022519"/>
    </source>
</evidence>
<dbReference type="RefSeq" id="WP_178367416.1">
    <property type="nucleotide sequence ID" value="NZ_JACADJ010000053.1"/>
</dbReference>
<dbReference type="InterPro" id="IPR011006">
    <property type="entry name" value="CheY-like_superfamily"/>
</dbReference>
<evidence type="ECO:0000256" key="4">
    <source>
        <dbReference type="ARBA" id="ARBA00022475"/>
    </source>
</evidence>
<dbReference type="InterPro" id="IPR004358">
    <property type="entry name" value="Sig_transdc_His_kin-like_C"/>
</dbReference>
<keyword evidence="21" id="KW-1185">Reference proteome</keyword>
<dbReference type="InterPro" id="IPR035965">
    <property type="entry name" value="PAS-like_dom_sf"/>
</dbReference>
<keyword evidence="4" id="KW-1003">Cell membrane</keyword>
<dbReference type="FunFam" id="2.10.70.100:FF:000001">
    <property type="entry name" value="Sensory transduction histidine kinase"/>
    <property type="match status" value="1"/>
</dbReference>
<proteinExistence type="predicted"/>
<dbReference type="Gene3D" id="2.10.70.100">
    <property type="match status" value="1"/>
</dbReference>
<keyword evidence="11" id="KW-0418">Kinase</keyword>
<dbReference type="SUPFAM" id="SSF55874">
    <property type="entry name" value="ATPase domain of HSP90 chaperone/DNA topoisomerase II/histidine kinase"/>
    <property type="match status" value="1"/>
</dbReference>
<evidence type="ECO:0000259" key="18">
    <source>
        <dbReference type="PROSITE" id="PS50112"/>
    </source>
</evidence>
<sequence>MPHFMKTDNEKRDMNQSAPADSLNPPVNGRTGGIDDEAISFEDLFDLKEIQRLQELFARATGVACQILRPDGTFITERSNYCRLCGDIIRGNEKGLAKCTESDTLLGKLNPGGLNIYRCRSAGLLEAGAPICLDGRHIATWGLGQVCDGTQTEAGIRSYAREIGIDEDAAADAFKDVTFMSRERFEEVARMMHAIANQLATIGYQNLQQARLIEEQKRTKKELARFEWLLEKDSGVSDDTLDVYVPPYSDVTALNTRRVILDAVGKELLASMARDLMDLIETSVAVYEANGDYAYGVFNSSWCRLFDEASFRRCGTDNTKTALHSGKWLCHECCWNESARAAIESGEPTDIECVGGIRLYAVPIRADGEIAGVINIGYGTPPRDDARLQELAEHIGLNIHDVRQASTEYRPRPQYIIDAAKRRCRSVAHHIGEIVQRKRAQTALEEKERQLAVLMGNLPGIAYRRPNKPGWPVAFLSAGCQAITGYLPEELRGDEPPMFEDLIHPDDRQRVCDTVEKHIRKGKLFDLEYRIRDRQGAERWVLEKGRAVGKDADGVAILEGFISEITERKAAETALVREQERLKLASDAAQLGIWDLDLRRNALIWDERMFRLYGVKPEAFGGAYEYWQEGVHPDDLKRASREVDEAIAGEKPFDTEFRVVHPDGSVRHLKAYATVSRDDEGRPVRMTGVNYDITEIKSIQSRLEKQKHMLELVINSAPINIFWKDMDLIYTGCNTKFVASAGKQDMDDIVGNSDLDLIWSGEAQKYLDDDHEVLTTGIPKLNYEENYTLPDGSLVWWRTSKIPLKNGKGDVFGLLAVSEDITEQKQVEKELRNSEKNFRLLFDNSPVGICTVDLLGNFITTNPAYEKMLGYSRQELKEMSFYDVTHPDDRPGNKKLFQEMFSLESTGFNFEKKYIRKDDTEIHVSINATAVLDEKGETIFGTAFAEDITERKLAEIKLTQSKQMMDSIVNSIAEPVFVKDENHCLIMVNDAFCRMIQSRHETLLGKTDYDLFPKKEADIFRERDNLVLESDRPDINEETLTINGQTRILSTSKSSFKNPITGEKNIVGTVRDITEAKSIEEQLRQAQKMESVGRLAGGVAHDFNNMLGIIIGYSELALENVSPDDPLHEDITEIMDAGKRSADITRQLLAFARKQTTAPKILNLNDSIEDMLKMLRRLIGEDIDLAWLPDSNLRPVKIDPSQIDQILANLCVNARDAIAGIGRITIETENVTFDEEYCSYHANFVPGEFVLLAVSDTGCGIAADMLDQIFEPFFTTKELHKGTGLGLSTVYGIVKQNNGFINVYSEPDKGTTFKIYLPRHVELAAGDRKETTREMPVSRGETVLLVEDDPSILKLGAKMLESLGYTVLSANTPNEAVAIAELHVNEIHLLVTDVVMPEMNGRELSEKLQKQHSSLKTLFMSGYTANVIAYRGVLEDGIHFIPKPLSKKELAKKVRDVLDE</sequence>
<feature type="compositionally biased region" description="Basic and acidic residues" evidence="15">
    <location>
        <begin position="1"/>
        <end position="14"/>
    </location>
</feature>
<feature type="domain" description="PAC" evidence="19">
    <location>
        <begin position="525"/>
        <end position="577"/>
    </location>
</feature>
<dbReference type="Gene3D" id="1.10.287.130">
    <property type="match status" value="1"/>
</dbReference>
<evidence type="ECO:0000256" key="13">
    <source>
        <dbReference type="ARBA" id="ARBA00023136"/>
    </source>
</evidence>
<dbReference type="SMART" id="SM00388">
    <property type="entry name" value="HisKA"/>
    <property type="match status" value="1"/>
</dbReference>
<dbReference type="Pfam" id="PF08448">
    <property type="entry name" value="PAS_4"/>
    <property type="match status" value="2"/>
</dbReference>
<dbReference type="SUPFAM" id="SSF55785">
    <property type="entry name" value="PYP-like sensor domain (PAS domain)"/>
    <property type="match status" value="5"/>
</dbReference>
<dbReference type="PROSITE" id="PS50112">
    <property type="entry name" value="PAS"/>
    <property type="match status" value="4"/>
</dbReference>
<feature type="domain" description="PAC" evidence="19">
    <location>
        <begin position="1033"/>
        <end position="1085"/>
    </location>
</feature>
<dbReference type="Pfam" id="PF00989">
    <property type="entry name" value="PAS"/>
    <property type="match status" value="1"/>
</dbReference>
<feature type="domain" description="PAS" evidence="18">
    <location>
        <begin position="578"/>
        <end position="650"/>
    </location>
</feature>
<keyword evidence="7" id="KW-0808">Transferase</keyword>
<dbReference type="InterPro" id="IPR036890">
    <property type="entry name" value="HATPase_C_sf"/>
</dbReference>
<keyword evidence="10" id="KW-0547">Nucleotide-binding</keyword>
<evidence type="ECO:0000259" key="19">
    <source>
        <dbReference type="PROSITE" id="PS50113"/>
    </source>
</evidence>
<comment type="catalytic activity">
    <reaction evidence="1">
        <text>ATP + protein L-histidine = ADP + protein N-phospho-L-histidine.</text>
        <dbReference type="EC" id="2.7.13.3"/>
    </reaction>
</comment>
<protein>
    <recommendedName>
        <fullName evidence="3">histidine kinase</fullName>
        <ecNumber evidence="3">2.7.13.3</ecNumber>
    </recommendedName>
</protein>
<keyword evidence="9" id="KW-0677">Repeat</keyword>
<keyword evidence="13" id="KW-0472">Membrane</keyword>
<dbReference type="InterPro" id="IPR052162">
    <property type="entry name" value="Sensor_kinase/Photoreceptor"/>
</dbReference>
<dbReference type="PANTHER" id="PTHR43304">
    <property type="entry name" value="PHYTOCHROME-LIKE PROTEIN CPH1"/>
    <property type="match status" value="1"/>
</dbReference>
<keyword evidence="5" id="KW-0997">Cell inner membrane</keyword>
<accession>A0A850T2L3</accession>
<evidence type="ECO:0000313" key="20">
    <source>
        <dbReference type="EMBL" id="NWH05963.1"/>
    </source>
</evidence>
<evidence type="ECO:0000256" key="15">
    <source>
        <dbReference type="SAM" id="MobiDB-lite"/>
    </source>
</evidence>
<comment type="caution">
    <text evidence="20">The sequence shown here is derived from an EMBL/GenBank/DDBJ whole genome shotgun (WGS) entry which is preliminary data.</text>
</comment>
<evidence type="ECO:0000256" key="14">
    <source>
        <dbReference type="PROSITE-ProRule" id="PRU00169"/>
    </source>
</evidence>
<dbReference type="Pfam" id="PF00512">
    <property type="entry name" value="HisKA"/>
    <property type="match status" value="1"/>
</dbReference>
<dbReference type="GO" id="GO:0000155">
    <property type="term" value="F:phosphorelay sensor kinase activity"/>
    <property type="evidence" value="ECO:0007669"/>
    <property type="project" value="InterPro"/>
</dbReference>